<dbReference type="SUPFAM" id="SSF53187">
    <property type="entry name" value="Zn-dependent exopeptidases"/>
    <property type="match status" value="1"/>
</dbReference>
<sequence length="397" mass="43110">MTAQTKDQWIERLEGEYEQIVEWRRHMHANPELSFQETNTACFIAETLTGFGYEVRTGVGGNGILADLKGAHPGPSIAFRADFDALPIEEENHVPYKSNNPGVMHACGHDGHTSTLLGVAKVLADRQNELNGSLRFIFQHAEEKLPGGAIAMIEAGALDGIDEVYGAHLASYMPLGKLSVSSGPSMAAVDSFAITVQGKGGHGAKPHQTVDAIVVGSQLVTSLQHIVARHINPLHSAVVTVGVFQAGSAFNVIADKAKIEGTVRSFDPDVRKQLERDIRDMVHGITLAEHATYELDYVNGYPALVNPPRQAEEVRAVFARQFGEEALFGLDASMGAEDFAYYLQHRPGNFFNVGSQNENEDTAFPHHHPRFDIDERALLIAAKAFLAIAADKLLGEA</sequence>
<reference evidence="3" key="1">
    <citation type="journal article" date="2019" name="Int. J. Syst. Evol. Microbiol.">
        <title>The Global Catalogue of Microorganisms (GCM) 10K type strain sequencing project: providing services to taxonomists for standard genome sequencing and annotation.</title>
        <authorList>
            <consortium name="The Broad Institute Genomics Platform"/>
            <consortium name="The Broad Institute Genome Sequencing Center for Infectious Disease"/>
            <person name="Wu L."/>
            <person name="Ma J."/>
        </authorList>
    </citation>
    <scope>NUCLEOTIDE SEQUENCE [LARGE SCALE GENOMIC DNA]</scope>
    <source>
        <strain evidence="3">CCM 8702</strain>
    </source>
</reference>
<dbReference type="EMBL" id="BMDD01000003">
    <property type="protein sequence ID" value="GGH80689.1"/>
    <property type="molecule type" value="Genomic_DNA"/>
</dbReference>
<dbReference type="Gene3D" id="3.30.70.360">
    <property type="match status" value="1"/>
</dbReference>
<dbReference type="SUPFAM" id="SSF55031">
    <property type="entry name" value="Bacterial exopeptidase dimerisation domain"/>
    <property type="match status" value="1"/>
</dbReference>
<accession>A0ABQ1ZYB6</accession>
<feature type="domain" description="Peptidase M20 dimerisation" evidence="1">
    <location>
        <begin position="191"/>
        <end position="282"/>
    </location>
</feature>
<dbReference type="Pfam" id="PF01546">
    <property type="entry name" value="Peptidase_M20"/>
    <property type="match status" value="1"/>
</dbReference>
<comment type="caution">
    <text evidence="2">The sequence shown here is derived from an EMBL/GenBank/DDBJ whole genome shotgun (WGS) entry which is preliminary data.</text>
</comment>
<dbReference type="PIRSF" id="PIRSF005962">
    <property type="entry name" value="Pept_M20D_amidohydro"/>
    <property type="match status" value="1"/>
</dbReference>
<keyword evidence="3" id="KW-1185">Reference proteome</keyword>
<name>A0ABQ1ZYB6_9BACL</name>
<dbReference type="Proteomes" id="UP000605427">
    <property type="component" value="Unassembled WGS sequence"/>
</dbReference>
<proteinExistence type="predicted"/>
<evidence type="ECO:0000313" key="2">
    <source>
        <dbReference type="EMBL" id="GGH80689.1"/>
    </source>
</evidence>
<dbReference type="InterPro" id="IPR036264">
    <property type="entry name" value="Bact_exopeptidase_dim_dom"/>
</dbReference>
<gene>
    <name evidence="2" type="primary">yhaA</name>
    <name evidence="2" type="ORF">GCM10007362_29390</name>
</gene>
<dbReference type="Pfam" id="PF07687">
    <property type="entry name" value="M20_dimer"/>
    <property type="match status" value="1"/>
</dbReference>
<dbReference type="NCBIfam" id="TIGR01891">
    <property type="entry name" value="amidohydrolases"/>
    <property type="match status" value="1"/>
</dbReference>
<dbReference type="Gene3D" id="3.40.630.10">
    <property type="entry name" value="Zn peptidases"/>
    <property type="match status" value="1"/>
</dbReference>
<protein>
    <submittedName>
        <fullName evidence="2">Amidohydrolase YhaA</fullName>
    </submittedName>
</protein>
<organism evidence="2 3">
    <name type="scientific">Saccharibacillus endophyticus</name>
    <dbReference type="NCBI Taxonomy" id="2060666"/>
    <lineage>
        <taxon>Bacteria</taxon>
        <taxon>Bacillati</taxon>
        <taxon>Bacillota</taxon>
        <taxon>Bacilli</taxon>
        <taxon>Bacillales</taxon>
        <taxon>Paenibacillaceae</taxon>
        <taxon>Saccharibacillus</taxon>
    </lineage>
</organism>
<dbReference type="InterPro" id="IPR011650">
    <property type="entry name" value="Peptidase_M20_dimer"/>
</dbReference>
<dbReference type="InterPro" id="IPR017439">
    <property type="entry name" value="Amidohydrolase"/>
</dbReference>
<dbReference type="RefSeq" id="WP_172244774.1">
    <property type="nucleotide sequence ID" value="NZ_BMDD01000003.1"/>
</dbReference>
<dbReference type="InterPro" id="IPR002933">
    <property type="entry name" value="Peptidase_M20"/>
</dbReference>
<dbReference type="PANTHER" id="PTHR11014:SF63">
    <property type="entry name" value="METALLOPEPTIDASE, PUTATIVE (AFU_ORTHOLOGUE AFUA_6G09600)-RELATED"/>
    <property type="match status" value="1"/>
</dbReference>
<evidence type="ECO:0000313" key="3">
    <source>
        <dbReference type="Proteomes" id="UP000605427"/>
    </source>
</evidence>
<evidence type="ECO:0000259" key="1">
    <source>
        <dbReference type="Pfam" id="PF07687"/>
    </source>
</evidence>
<dbReference type="PANTHER" id="PTHR11014">
    <property type="entry name" value="PEPTIDASE M20 FAMILY MEMBER"/>
    <property type="match status" value="1"/>
</dbReference>